<name>D8LX94_BLAHO</name>
<sequence length="487" mass="55224">MSIFINGSVYQSQTVRYPVQQYVEEYQVRLVNLKKEGMGRALYEGVHKNQILVAQWRDGKKNGMGLIYDKDTKRVIRRVEFRADEPINDEIVPEQRIMHGIIDSSDGTRWEGEIIDGEACGVGRIYNSMNELIYEGFYIDGGRTGNLAYEGLWCRDMRHGEGTSYDRQGNMVVKGLFLEDNFVEVNVVIRTFSDIDSLSTLTETLVVSDNTLNELAHMDLSECRKLQTLKIGSNCCKNVCSFRISRLRELQTIEIGSFSTPGISSSRYVAPSRFRSALASLRSKSPPSLSSNINPSFWTVRLLDSPSQNVAVPELQEFLLSPHTVGESGLTGCNFYGSEELQMNGVNGWFAQLNRIVLGNGAFRFAKRVELHTLPMLTELVFGDASVDFCTAFSLIDLTKLCKLELYGSCLNGCIDLKVENLFKLKNIAHKKTQENDRILKSLNNFISNSNIDPEIISFFQHYVWYTREREALSEHVHFSGTIRRMV</sequence>
<organism evidence="1">
    <name type="scientific">Blastocystis hominis</name>
    <dbReference type="NCBI Taxonomy" id="12968"/>
    <lineage>
        <taxon>Eukaryota</taxon>
        <taxon>Sar</taxon>
        <taxon>Stramenopiles</taxon>
        <taxon>Bigyra</taxon>
        <taxon>Opalozoa</taxon>
        <taxon>Opalinata</taxon>
        <taxon>Blastocystidae</taxon>
        <taxon>Blastocystis</taxon>
    </lineage>
</organism>
<dbReference type="PANTHER" id="PTHR46511">
    <property type="entry name" value="MORN REPEAT-CONTAINING PROTEIN 3"/>
    <property type="match status" value="1"/>
</dbReference>
<dbReference type="SUPFAM" id="SSF82185">
    <property type="entry name" value="Histone H3 K4-specific methyltransferase SET7/9 N-terminal domain"/>
    <property type="match status" value="1"/>
</dbReference>
<dbReference type="InParanoid" id="D8LX94"/>
<dbReference type="EMBL" id="FN668639">
    <property type="protein sequence ID" value="CBK20889.2"/>
    <property type="molecule type" value="Genomic_DNA"/>
</dbReference>
<dbReference type="OrthoDB" id="406044at2759"/>
<dbReference type="InterPro" id="IPR052472">
    <property type="entry name" value="MORN3"/>
</dbReference>
<dbReference type="SUPFAM" id="SSF52047">
    <property type="entry name" value="RNI-like"/>
    <property type="match status" value="1"/>
</dbReference>
<dbReference type="Proteomes" id="UP000008312">
    <property type="component" value="Unassembled WGS sequence"/>
</dbReference>
<dbReference type="GeneID" id="24918415"/>
<protein>
    <submittedName>
        <fullName evidence="1">Uncharacterized protein</fullName>
    </submittedName>
</protein>
<keyword evidence="2" id="KW-1185">Reference proteome</keyword>
<reference evidence="1" key="1">
    <citation type="submission" date="2010-02" db="EMBL/GenBank/DDBJ databases">
        <title>Sequencing and annotation of the Blastocystis hominis genome.</title>
        <authorList>
            <person name="Wincker P."/>
        </authorList>
    </citation>
    <scope>NUCLEOTIDE SEQUENCE</scope>
    <source>
        <strain evidence="1">Singapore isolate B</strain>
    </source>
</reference>
<gene>
    <name evidence="1" type="ORF">GSBLH_T00001137001</name>
</gene>
<proteinExistence type="predicted"/>
<dbReference type="Gene3D" id="3.80.10.10">
    <property type="entry name" value="Ribonuclease Inhibitor"/>
    <property type="match status" value="1"/>
</dbReference>
<accession>D8LX94</accession>
<dbReference type="AlphaFoldDB" id="D8LX94"/>
<dbReference type="InterPro" id="IPR032675">
    <property type="entry name" value="LRR_dom_sf"/>
</dbReference>
<dbReference type="RefSeq" id="XP_012894937.1">
    <property type="nucleotide sequence ID" value="XM_013039483.1"/>
</dbReference>
<dbReference type="PANTHER" id="PTHR46511:SF1">
    <property type="entry name" value="MORN REPEAT-CONTAINING PROTEIN 3"/>
    <property type="match status" value="1"/>
</dbReference>
<evidence type="ECO:0000313" key="1">
    <source>
        <dbReference type="EMBL" id="CBK20889.2"/>
    </source>
</evidence>
<evidence type="ECO:0000313" key="2">
    <source>
        <dbReference type="Proteomes" id="UP000008312"/>
    </source>
</evidence>